<dbReference type="EMBL" id="CAWUPB010001173">
    <property type="protein sequence ID" value="CAK7348845.1"/>
    <property type="molecule type" value="Genomic_DNA"/>
</dbReference>
<keyword evidence="2" id="KW-1185">Reference proteome</keyword>
<gene>
    <name evidence="1" type="ORF">DCAF_LOCUS21553</name>
</gene>
<organism evidence="1 2">
    <name type="scientific">Dovyalis caffra</name>
    <dbReference type="NCBI Taxonomy" id="77055"/>
    <lineage>
        <taxon>Eukaryota</taxon>
        <taxon>Viridiplantae</taxon>
        <taxon>Streptophyta</taxon>
        <taxon>Embryophyta</taxon>
        <taxon>Tracheophyta</taxon>
        <taxon>Spermatophyta</taxon>
        <taxon>Magnoliopsida</taxon>
        <taxon>eudicotyledons</taxon>
        <taxon>Gunneridae</taxon>
        <taxon>Pentapetalae</taxon>
        <taxon>rosids</taxon>
        <taxon>fabids</taxon>
        <taxon>Malpighiales</taxon>
        <taxon>Salicaceae</taxon>
        <taxon>Flacourtieae</taxon>
        <taxon>Dovyalis</taxon>
    </lineage>
</organism>
<proteinExistence type="predicted"/>
<dbReference type="AlphaFoldDB" id="A0AAV1SEA0"/>
<reference evidence="1 2" key="1">
    <citation type="submission" date="2024-01" db="EMBL/GenBank/DDBJ databases">
        <authorList>
            <person name="Waweru B."/>
        </authorList>
    </citation>
    <scope>NUCLEOTIDE SEQUENCE [LARGE SCALE GENOMIC DNA]</scope>
</reference>
<evidence type="ECO:0000313" key="1">
    <source>
        <dbReference type="EMBL" id="CAK7348845.1"/>
    </source>
</evidence>
<protein>
    <submittedName>
        <fullName evidence="1">Uncharacterized protein</fullName>
    </submittedName>
</protein>
<accession>A0AAV1SEA0</accession>
<comment type="caution">
    <text evidence="1">The sequence shown here is derived from an EMBL/GenBank/DDBJ whole genome shotgun (WGS) entry which is preliminary data.</text>
</comment>
<name>A0AAV1SEA0_9ROSI</name>
<sequence>MIKEDDMIAPSQSQLFGPKIADTGASVTWGLNHMAREEAFELSTVGPFSLVTKASIFKCRLEISSGLPDIGSRRSSMESSEEFLNAQTRITSGVLHLYAMFANMSSRIIDMKGVMPLPPLTITSLSCLNTKVHRVLQLRPQDDQLKKVMKASGVASATNFLHS</sequence>
<evidence type="ECO:0000313" key="2">
    <source>
        <dbReference type="Proteomes" id="UP001314170"/>
    </source>
</evidence>
<dbReference type="Proteomes" id="UP001314170">
    <property type="component" value="Unassembled WGS sequence"/>
</dbReference>